<evidence type="ECO:0000313" key="2">
    <source>
        <dbReference type="Proteomes" id="UP000008207"/>
    </source>
</evidence>
<evidence type="ECO:0000313" key="1">
    <source>
        <dbReference type="EMBL" id="ACL59147.1"/>
    </source>
</evidence>
<sequence length="74" mass="7638">MARNARTTITAADVLLQAATVALAGLTALAALARLDADSHACRMALPVAGEQRTAPVSLEGAEDAVLRDMLLHD</sequence>
<organism evidence="1 2">
    <name type="scientific">Methylobacterium nodulans (strain LMG 21967 / CNCM I-2342 / ORS 2060)</name>
    <dbReference type="NCBI Taxonomy" id="460265"/>
    <lineage>
        <taxon>Bacteria</taxon>
        <taxon>Pseudomonadati</taxon>
        <taxon>Pseudomonadota</taxon>
        <taxon>Alphaproteobacteria</taxon>
        <taxon>Hyphomicrobiales</taxon>
        <taxon>Methylobacteriaceae</taxon>
        <taxon>Methylobacterium</taxon>
    </lineage>
</organism>
<dbReference type="EMBL" id="CP001349">
    <property type="protein sequence ID" value="ACL59147.1"/>
    <property type="molecule type" value="Genomic_DNA"/>
</dbReference>
<name>B8IA84_METNO</name>
<gene>
    <name evidence="1" type="ordered locus">Mnod_4271</name>
</gene>
<proteinExistence type="predicted"/>
<accession>B8IA84</accession>
<reference evidence="1 2" key="1">
    <citation type="submission" date="2009-01" db="EMBL/GenBank/DDBJ databases">
        <title>Complete sequence of chromosome of Methylobacterium nodulans ORS 2060.</title>
        <authorList>
            <consortium name="US DOE Joint Genome Institute"/>
            <person name="Lucas S."/>
            <person name="Copeland A."/>
            <person name="Lapidus A."/>
            <person name="Glavina del Rio T."/>
            <person name="Dalin E."/>
            <person name="Tice H."/>
            <person name="Bruce D."/>
            <person name="Goodwin L."/>
            <person name="Pitluck S."/>
            <person name="Sims D."/>
            <person name="Brettin T."/>
            <person name="Detter J.C."/>
            <person name="Han C."/>
            <person name="Larimer F."/>
            <person name="Land M."/>
            <person name="Hauser L."/>
            <person name="Kyrpides N."/>
            <person name="Ivanova N."/>
            <person name="Marx C.J."/>
            <person name="Richardson P."/>
        </authorList>
    </citation>
    <scope>NUCLEOTIDE SEQUENCE [LARGE SCALE GENOMIC DNA]</scope>
    <source>
        <strain evidence="2">LMG 21967 / CNCM I-2342 / ORS 2060</strain>
    </source>
</reference>
<dbReference type="STRING" id="460265.Mnod_4271"/>
<dbReference type="RefSeq" id="WP_015930795.1">
    <property type="nucleotide sequence ID" value="NC_011894.1"/>
</dbReference>
<keyword evidence="2" id="KW-1185">Reference proteome</keyword>
<dbReference type="HOGENOM" id="CLU_2683634_0_0_5"/>
<dbReference type="KEGG" id="mno:Mnod_4271"/>
<protein>
    <submittedName>
        <fullName evidence="1">Uncharacterized protein</fullName>
    </submittedName>
</protein>
<dbReference type="Proteomes" id="UP000008207">
    <property type="component" value="Chromosome"/>
</dbReference>
<dbReference type="AlphaFoldDB" id="B8IA84"/>